<dbReference type="EMBL" id="JNAD02000005">
    <property type="protein sequence ID" value="RKM95986.1"/>
    <property type="molecule type" value="Genomic_DNA"/>
</dbReference>
<dbReference type="AlphaFoldDB" id="A0A3R7I322"/>
<accession>A0A3R7I322</accession>
<gene>
    <name evidence="1" type="ORF">SFRA_013375</name>
</gene>
<comment type="caution">
    <text evidence="1">The sequence shown here is derived from an EMBL/GenBank/DDBJ whole genome shotgun (WGS) entry which is preliminary data.</text>
</comment>
<dbReference type="RefSeq" id="WP_043464996.1">
    <property type="nucleotide sequence ID" value="NZ_CP134822.1"/>
</dbReference>
<sequence length="67" mass="7063">MPQPTPARTPRCRDCGGFAVVAIDTGAREADGTRVTLRLVCRTCQGTGTTALRGLLDDAASAAFLRR</sequence>
<dbReference type="OrthoDB" id="3855646at2"/>
<dbReference type="Proteomes" id="UP000028058">
    <property type="component" value="Unassembled WGS sequence"/>
</dbReference>
<protein>
    <submittedName>
        <fullName evidence="1">Uncharacterized protein</fullName>
    </submittedName>
</protein>
<evidence type="ECO:0000313" key="2">
    <source>
        <dbReference type="Proteomes" id="UP000028058"/>
    </source>
</evidence>
<keyword evidence="2" id="KW-1185">Reference proteome</keyword>
<reference evidence="1 2" key="1">
    <citation type="journal article" date="2014" name="Genome Announc.">
        <title>Draft Genome Sequence of Streptomyces fradiae ATCC 19609, a Strain Highly Sensitive to Antibiotics.</title>
        <authorList>
            <person name="Bekker O.B."/>
            <person name="Klimina K.M."/>
            <person name="Vatlin A.A."/>
            <person name="Zakharevich N.V."/>
            <person name="Kasianov A.S."/>
            <person name="Danilenko V.N."/>
        </authorList>
    </citation>
    <scope>NUCLEOTIDE SEQUENCE [LARGE SCALE GENOMIC DNA]</scope>
    <source>
        <strain evidence="1 2">ATCC 19609</strain>
    </source>
</reference>
<organism evidence="1 2">
    <name type="scientific">Streptomyces xinghaiensis</name>
    <dbReference type="NCBI Taxonomy" id="1038928"/>
    <lineage>
        <taxon>Bacteria</taxon>
        <taxon>Bacillati</taxon>
        <taxon>Actinomycetota</taxon>
        <taxon>Actinomycetes</taxon>
        <taxon>Kitasatosporales</taxon>
        <taxon>Streptomycetaceae</taxon>
        <taxon>Streptomyces</taxon>
    </lineage>
</organism>
<name>A0A3R7I322_9ACTN</name>
<proteinExistence type="predicted"/>
<evidence type="ECO:0000313" key="1">
    <source>
        <dbReference type="EMBL" id="RKM95986.1"/>
    </source>
</evidence>